<dbReference type="PANTHER" id="PTHR34654:SF1">
    <property type="entry name" value="RNA-BINDING PROTEIN KHPA"/>
    <property type="match status" value="1"/>
</dbReference>
<dbReference type="Gene3D" id="3.30.300.20">
    <property type="match status" value="1"/>
</dbReference>
<dbReference type="GO" id="GO:0071555">
    <property type="term" value="P:cell wall organization"/>
    <property type="evidence" value="ECO:0007669"/>
    <property type="project" value="UniProtKB-KW"/>
</dbReference>
<evidence type="ECO:0000313" key="5">
    <source>
        <dbReference type="Proteomes" id="UP000198892"/>
    </source>
</evidence>
<dbReference type="RefSeq" id="WP_093335011.1">
    <property type="nucleotide sequence ID" value="NZ_FOXD01000002.1"/>
</dbReference>
<comment type="similarity">
    <text evidence="3">Belongs to the KhpA RNA-binding protein family.</text>
</comment>
<proteinExistence type="inferred from homology"/>
<sequence>MKQLVQTMVLALVDFPEEVEVTERREGEILVLTLTVHKQDMGKVIGKQGRTANAMRSVLYAGASHHQERIRLDIIE</sequence>
<dbReference type="GO" id="GO:0005737">
    <property type="term" value="C:cytoplasm"/>
    <property type="evidence" value="ECO:0007669"/>
    <property type="project" value="UniProtKB-SubCell"/>
</dbReference>
<dbReference type="Proteomes" id="UP000198892">
    <property type="component" value="Unassembled WGS sequence"/>
</dbReference>
<keyword evidence="5" id="KW-1185">Reference proteome</keyword>
<evidence type="ECO:0000313" key="4">
    <source>
        <dbReference type="EMBL" id="SFP06678.1"/>
    </source>
</evidence>
<keyword evidence="3" id="KW-0133">Cell shape</keyword>
<accession>A0A1I5MAM9</accession>
<dbReference type="PANTHER" id="PTHR34654">
    <property type="entry name" value="UPF0109 PROTEIN SCO5592"/>
    <property type="match status" value="1"/>
</dbReference>
<comment type="subcellular location">
    <subcellularLocation>
        <location evidence="3">Cytoplasm</location>
    </subcellularLocation>
</comment>
<evidence type="ECO:0000256" key="1">
    <source>
        <dbReference type="ARBA" id="ARBA00022490"/>
    </source>
</evidence>
<dbReference type="GO" id="GO:0008360">
    <property type="term" value="P:regulation of cell shape"/>
    <property type="evidence" value="ECO:0007669"/>
    <property type="project" value="UniProtKB-KW"/>
</dbReference>
<dbReference type="SUPFAM" id="SSF54814">
    <property type="entry name" value="Prokaryotic type KH domain (KH-domain type II)"/>
    <property type="match status" value="1"/>
</dbReference>
<keyword evidence="3" id="KW-0961">Cell wall biogenesis/degradation</keyword>
<evidence type="ECO:0000256" key="3">
    <source>
        <dbReference type="HAMAP-Rule" id="MF_00088"/>
    </source>
</evidence>
<keyword evidence="2 3" id="KW-0694">RNA-binding</keyword>
<evidence type="ECO:0000256" key="2">
    <source>
        <dbReference type="ARBA" id="ARBA00022884"/>
    </source>
</evidence>
<dbReference type="HAMAP" id="MF_00088">
    <property type="entry name" value="KhpA"/>
    <property type="match status" value="1"/>
</dbReference>
<keyword evidence="1 3" id="KW-0963">Cytoplasm</keyword>
<dbReference type="GO" id="GO:0003723">
    <property type="term" value="F:RNA binding"/>
    <property type="evidence" value="ECO:0007669"/>
    <property type="project" value="UniProtKB-UniRule"/>
</dbReference>
<reference evidence="5" key="1">
    <citation type="submission" date="2016-10" db="EMBL/GenBank/DDBJ databases">
        <authorList>
            <person name="Varghese N."/>
            <person name="Submissions S."/>
        </authorList>
    </citation>
    <scope>NUCLEOTIDE SEQUENCE [LARGE SCALE GENOMIC DNA]</scope>
    <source>
        <strain evidence="5">S7</strain>
    </source>
</reference>
<dbReference type="EMBL" id="FOXD01000002">
    <property type="protein sequence ID" value="SFP06678.1"/>
    <property type="molecule type" value="Genomic_DNA"/>
</dbReference>
<dbReference type="STRING" id="1884432.SAMN05518683_102168"/>
<dbReference type="Pfam" id="PF13083">
    <property type="entry name" value="KH_KhpA-B"/>
    <property type="match status" value="1"/>
</dbReference>
<dbReference type="AlphaFoldDB" id="A0A1I5MAM9"/>
<dbReference type="CDD" id="cd22533">
    <property type="entry name" value="KH-II_YlqC-like"/>
    <property type="match status" value="1"/>
</dbReference>
<dbReference type="InterPro" id="IPR009019">
    <property type="entry name" value="KH_sf_prok-type"/>
</dbReference>
<dbReference type="OrthoDB" id="9812389at2"/>
<gene>
    <name evidence="3" type="primary">khpA</name>
    <name evidence="4" type="ORF">SAMN05518683_102168</name>
</gene>
<dbReference type="InterPro" id="IPR015946">
    <property type="entry name" value="KH_dom-like_a/b"/>
</dbReference>
<comment type="function">
    <text evidence="3">A probable RNA chaperone. Forms a complex with KhpB which binds to cellular RNA and controls its expression. Plays a role in peptidoglycan (PG) homeostasis and cell length regulation.</text>
</comment>
<protein>
    <recommendedName>
        <fullName evidence="3">RNA-binding protein KhpA</fullName>
    </recommendedName>
    <alternativeName>
        <fullName evidence="3">KH-domain protein A</fullName>
    </alternativeName>
</protein>
<keyword evidence="3" id="KW-0143">Chaperone</keyword>
<dbReference type="InterPro" id="IPR020627">
    <property type="entry name" value="KhpA"/>
</dbReference>
<name>A0A1I5MAM9_9BACI</name>
<dbReference type="GO" id="GO:0009252">
    <property type="term" value="P:peptidoglycan biosynthetic process"/>
    <property type="evidence" value="ECO:0007669"/>
    <property type="project" value="UniProtKB-UniRule"/>
</dbReference>
<comment type="subunit">
    <text evidence="3">Forms a complex with KhpB.</text>
</comment>
<organism evidence="4 5">
    <name type="scientific">Salibacterium halotolerans</name>
    <dbReference type="NCBI Taxonomy" id="1884432"/>
    <lineage>
        <taxon>Bacteria</taxon>
        <taxon>Bacillati</taxon>
        <taxon>Bacillota</taxon>
        <taxon>Bacilli</taxon>
        <taxon>Bacillales</taxon>
        <taxon>Bacillaceae</taxon>
    </lineage>
</organism>